<dbReference type="Pfam" id="PF02518">
    <property type="entry name" value="HATPase_c"/>
    <property type="match status" value="1"/>
</dbReference>
<dbReference type="PROSITE" id="PS50109">
    <property type="entry name" value="HIS_KIN"/>
    <property type="match status" value="1"/>
</dbReference>
<dbReference type="InterPro" id="IPR004358">
    <property type="entry name" value="Sig_transdc_His_kin-like_C"/>
</dbReference>
<name>A0A1G7GNI2_9EURY</name>
<dbReference type="Gene3D" id="3.30.565.10">
    <property type="entry name" value="Histidine kinase-like ATPase, C-terminal domain"/>
    <property type="match status" value="1"/>
</dbReference>
<evidence type="ECO:0000259" key="8">
    <source>
        <dbReference type="PROSITE" id="PS50109"/>
    </source>
</evidence>
<dbReference type="Pfam" id="PF16927">
    <property type="entry name" value="HisKA_7TM"/>
    <property type="match status" value="1"/>
</dbReference>
<evidence type="ECO:0000256" key="6">
    <source>
        <dbReference type="ARBA" id="ARBA00023012"/>
    </source>
</evidence>
<dbReference type="OrthoDB" id="8127at2157"/>
<keyword evidence="5 9" id="KW-0418">Kinase</keyword>
<dbReference type="RefSeq" id="WP_092687826.1">
    <property type="nucleotide sequence ID" value="NZ_FNBK01000002.1"/>
</dbReference>
<dbReference type="SUPFAM" id="SSF55874">
    <property type="entry name" value="ATPase domain of HSP90 chaperone/DNA topoisomerase II/histidine kinase"/>
    <property type="match status" value="1"/>
</dbReference>
<feature type="transmembrane region" description="Helical" evidence="7">
    <location>
        <begin position="128"/>
        <end position="147"/>
    </location>
</feature>
<evidence type="ECO:0000256" key="1">
    <source>
        <dbReference type="ARBA" id="ARBA00000085"/>
    </source>
</evidence>
<keyword evidence="7" id="KW-0812">Transmembrane</keyword>
<dbReference type="InterPro" id="IPR003661">
    <property type="entry name" value="HisK_dim/P_dom"/>
</dbReference>
<dbReference type="PANTHER" id="PTHR43711">
    <property type="entry name" value="TWO-COMPONENT HISTIDINE KINASE"/>
    <property type="match status" value="1"/>
</dbReference>
<dbReference type="InterPro" id="IPR036097">
    <property type="entry name" value="HisK_dim/P_sf"/>
</dbReference>
<evidence type="ECO:0000256" key="4">
    <source>
        <dbReference type="ARBA" id="ARBA00022679"/>
    </source>
</evidence>
<feature type="transmembrane region" description="Helical" evidence="7">
    <location>
        <begin position="87"/>
        <end position="108"/>
    </location>
</feature>
<reference evidence="10" key="1">
    <citation type="submission" date="2016-10" db="EMBL/GenBank/DDBJ databases">
        <authorList>
            <person name="Varghese N."/>
            <person name="Submissions S."/>
        </authorList>
    </citation>
    <scope>NUCLEOTIDE SEQUENCE [LARGE SCALE GENOMIC DNA]</scope>
    <source>
        <strain evidence="10">IBRC-M 10760</strain>
    </source>
</reference>
<comment type="catalytic activity">
    <reaction evidence="1">
        <text>ATP + protein L-histidine = ADP + protein N-phospho-L-histidine.</text>
        <dbReference type="EC" id="2.7.13.3"/>
    </reaction>
</comment>
<dbReference type="InterPro" id="IPR036890">
    <property type="entry name" value="HATPase_C_sf"/>
</dbReference>
<dbReference type="InterPro" id="IPR031621">
    <property type="entry name" value="HisKA_7TM"/>
</dbReference>
<evidence type="ECO:0000313" key="10">
    <source>
        <dbReference type="Proteomes" id="UP000199076"/>
    </source>
</evidence>
<feature type="transmembrane region" description="Helical" evidence="7">
    <location>
        <begin position="167"/>
        <end position="187"/>
    </location>
</feature>
<evidence type="ECO:0000256" key="2">
    <source>
        <dbReference type="ARBA" id="ARBA00012438"/>
    </source>
</evidence>
<feature type="transmembrane region" description="Helical" evidence="7">
    <location>
        <begin position="25"/>
        <end position="42"/>
    </location>
</feature>
<dbReference type="Proteomes" id="UP000199076">
    <property type="component" value="Unassembled WGS sequence"/>
</dbReference>
<dbReference type="PANTHER" id="PTHR43711:SF1">
    <property type="entry name" value="HISTIDINE KINASE 1"/>
    <property type="match status" value="1"/>
</dbReference>
<dbReference type="SMART" id="SM00388">
    <property type="entry name" value="HisKA"/>
    <property type="match status" value="1"/>
</dbReference>
<dbReference type="Gene3D" id="1.10.287.130">
    <property type="match status" value="1"/>
</dbReference>
<dbReference type="InterPro" id="IPR013656">
    <property type="entry name" value="PAS_4"/>
</dbReference>
<dbReference type="SUPFAM" id="SSF55785">
    <property type="entry name" value="PYP-like sensor domain (PAS domain)"/>
    <property type="match status" value="1"/>
</dbReference>
<dbReference type="InterPro" id="IPR005467">
    <property type="entry name" value="His_kinase_dom"/>
</dbReference>
<dbReference type="Gene3D" id="3.30.450.20">
    <property type="entry name" value="PAS domain"/>
    <property type="match status" value="1"/>
</dbReference>
<keyword evidence="4" id="KW-0808">Transferase</keyword>
<keyword evidence="6" id="KW-0902">Two-component regulatory system</keyword>
<dbReference type="STRING" id="660518.SAMN05216218_102119"/>
<gene>
    <name evidence="9" type="ORF">SAMN05216218_102119</name>
</gene>
<accession>A0A1G7GNI2</accession>
<feature type="transmembrane region" description="Helical" evidence="7">
    <location>
        <begin position="54"/>
        <end position="75"/>
    </location>
</feature>
<evidence type="ECO:0000256" key="7">
    <source>
        <dbReference type="SAM" id="Phobius"/>
    </source>
</evidence>
<dbReference type="Pfam" id="PF08448">
    <property type="entry name" value="PAS_4"/>
    <property type="match status" value="1"/>
</dbReference>
<dbReference type="InterPro" id="IPR003594">
    <property type="entry name" value="HATPase_dom"/>
</dbReference>
<evidence type="ECO:0000256" key="5">
    <source>
        <dbReference type="ARBA" id="ARBA00022777"/>
    </source>
</evidence>
<dbReference type="PRINTS" id="PR00344">
    <property type="entry name" value="BCTRLSENSOR"/>
</dbReference>
<dbReference type="EC" id="2.7.13.3" evidence="2"/>
<protein>
    <recommendedName>
        <fullName evidence="2">histidine kinase</fullName>
        <ecNumber evidence="2">2.7.13.3</ecNumber>
    </recommendedName>
</protein>
<dbReference type="GO" id="GO:0000155">
    <property type="term" value="F:phosphorelay sensor kinase activity"/>
    <property type="evidence" value="ECO:0007669"/>
    <property type="project" value="InterPro"/>
</dbReference>
<keyword evidence="3" id="KW-0597">Phosphoprotein</keyword>
<keyword evidence="10" id="KW-1185">Reference proteome</keyword>
<keyword evidence="7" id="KW-1133">Transmembrane helix</keyword>
<keyword evidence="7" id="KW-0472">Membrane</keyword>
<dbReference type="CDD" id="cd00082">
    <property type="entry name" value="HisKA"/>
    <property type="match status" value="1"/>
</dbReference>
<feature type="domain" description="Histidine kinase" evidence="8">
    <location>
        <begin position="350"/>
        <end position="553"/>
    </location>
</feature>
<dbReference type="CDD" id="cd00075">
    <property type="entry name" value="HATPase"/>
    <property type="match status" value="1"/>
</dbReference>
<dbReference type="SUPFAM" id="SSF47384">
    <property type="entry name" value="Homodimeric domain of signal transducing histidine kinase"/>
    <property type="match status" value="1"/>
</dbReference>
<evidence type="ECO:0000256" key="3">
    <source>
        <dbReference type="ARBA" id="ARBA00022553"/>
    </source>
</evidence>
<dbReference type="EMBL" id="FNBK01000002">
    <property type="protein sequence ID" value="SDE89672.1"/>
    <property type="molecule type" value="Genomic_DNA"/>
</dbReference>
<dbReference type="AlphaFoldDB" id="A0A1G7GNI2"/>
<sequence length="572" mass="62397">MIFIFNSAISAWIYRTHWDQRGAKWFAAMLLLIGGQSLFTLLQSVAPGKAVASVFYHIASAEVVFSIPAFAVFVARYTGTDFHRRRHWRAVLVVTVVAYIALILTSPLHDLVVVEATLYTEPVRYLGVQNGLAEPLLGTPLAILWWYSVYVLSKHLLSTGAGSGTQLLLLVLGLVPSVLLYVAASVGLLPSAPGYRHEMWGMLAFSVCTTVALFRFDLLDVKPVARTAVVENLRDPVVVLDDQRRVVDYNTASETLWPDIDSAVGQPLGTACPDLAAAVDVDDPDLDSPERLTLAVDGQERHYSVTISRVGDAGDGRDWLSLLLRDVTQLERSRWQLRKQKEQLDKVASTISHDLRNPINVADGYAERLQDIAEAEITDPEAAQRATEYTDKIHGTHDRMTDIISDILTIAREGKTVEETEPVALDAVARDAWANVDTDDATLAVADTRRLQADRSKLLTTFENLLRNSVEHGLADPESSSVTVTVGVTDDGFYVADDGPGIPEEHVGNLFEYGYTTTDDGTGLGLSIVETMAESHGWTVELDESAPGARFVFGNVSTDAVTDSTVSTAGLS</sequence>
<proteinExistence type="predicted"/>
<dbReference type="InterPro" id="IPR050736">
    <property type="entry name" value="Sensor_HK_Regulatory"/>
</dbReference>
<dbReference type="InterPro" id="IPR035965">
    <property type="entry name" value="PAS-like_dom_sf"/>
</dbReference>
<evidence type="ECO:0000313" key="9">
    <source>
        <dbReference type="EMBL" id="SDE89672.1"/>
    </source>
</evidence>
<dbReference type="SMART" id="SM00387">
    <property type="entry name" value="HATPase_c"/>
    <property type="match status" value="1"/>
</dbReference>
<organism evidence="9 10">
    <name type="scientific">Halorientalis regularis</name>
    <dbReference type="NCBI Taxonomy" id="660518"/>
    <lineage>
        <taxon>Archaea</taxon>
        <taxon>Methanobacteriati</taxon>
        <taxon>Methanobacteriota</taxon>
        <taxon>Stenosarchaea group</taxon>
        <taxon>Halobacteria</taxon>
        <taxon>Halobacteriales</taxon>
        <taxon>Haloarculaceae</taxon>
        <taxon>Halorientalis</taxon>
    </lineage>
</organism>
<dbReference type="Pfam" id="PF00512">
    <property type="entry name" value="HisKA"/>
    <property type="match status" value="1"/>
</dbReference>